<protein>
    <submittedName>
        <fullName evidence="1">Uncharacterized protein</fullName>
    </submittedName>
</protein>
<gene>
    <name evidence="1" type="ORF">V8G54_012963</name>
</gene>
<organism evidence="1 2">
    <name type="scientific">Vigna mungo</name>
    <name type="common">Black gram</name>
    <name type="synonym">Phaseolus mungo</name>
    <dbReference type="NCBI Taxonomy" id="3915"/>
    <lineage>
        <taxon>Eukaryota</taxon>
        <taxon>Viridiplantae</taxon>
        <taxon>Streptophyta</taxon>
        <taxon>Embryophyta</taxon>
        <taxon>Tracheophyta</taxon>
        <taxon>Spermatophyta</taxon>
        <taxon>Magnoliopsida</taxon>
        <taxon>eudicotyledons</taxon>
        <taxon>Gunneridae</taxon>
        <taxon>Pentapetalae</taxon>
        <taxon>rosids</taxon>
        <taxon>fabids</taxon>
        <taxon>Fabales</taxon>
        <taxon>Fabaceae</taxon>
        <taxon>Papilionoideae</taxon>
        <taxon>50 kb inversion clade</taxon>
        <taxon>NPAAA clade</taxon>
        <taxon>indigoferoid/millettioid clade</taxon>
        <taxon>Phaseoleae</taxon>
        <taxon>Vigna</taxon>
    </lineage>
</organism>
<evidence type="ECO:0000313" key="2">
    <source>
        <dbReference type="Proteomes" id="UP001374535"/>
    </source>
</evidence>
<evidence type="ECO:0000313" key="1">
    <source>
        <dbReference type="EMBL" id="WVZ15397.1"/>
    </source>
</evidence>
<reference evidence="1 2" key="1">
    <citation type="journal article" date="2023" name="Life. Sci Alliance">
        <title>Evolutionary insights into 3D genome organization and epigenetic landscape of Vigna mungo.</title>
        <authorList>
            <person name="Junaid A."/>
            <person name="Singh B."/>
            <person name="Bhatia S."/>
        </authorList>
    </citation>
    <scope>NUCLEOTIDE SEQUENCE [LARGE SCALE GENOMIC DNA]</scope>
    <source>
        <strain evidence="1">Urdbean</strain>
    </source>
</reference>
<accession>A0AAQ3NV97</accession>
<proteinExistence type="predicted"/>
<dbReference type="Proteomes" id="UP001374535">
    <property type="component" value="Chromosome 4"/>
</dbReference>
<keyword evidence="2" id="KW-1185">Reference proteome</keyword>
<sequence length="370" mass="41127">MSFGPRSDRNSTASCSSLDGTTSSEVAIAEQEITGRRCPNVEGGIVEVKKQVVYSVQRKGYPIRAFLRSSKATVSGYKVDVSGSSFSNNFHGRRIRIELLQQLRVSGSNLSKNFEGSRIRIDLLQQLPVSGSSQAAFLRSWYSFVSSSVLTFVNGSYGVSDVDEKDAGGVPVGGVLFALEEVTSWFLFTPSCFLRSRVGKNLKPTARLIKEFNQLEVKIFGFPVVVVDLYSGYVPMGYSDYLKKMSKSGEWGDHVTLQGEQELRQKLMDARFELETTKHLKTELFNQLKMAYQERDEARASSGITESDNSLSHGSPQVEFLFDSSTEVTNINAVNPFDKMCHLNQNLIQDFNFSAPHLSMIPSIKPLAMI</sequence>
<dbReference type="EMBL" id="CP144697">
    <property type="protein sequence ID" value="WVZ15397.1"/>
    <property type="molecule type" value="Genomic_DNA"/>
</dbReference>
<dbReference type="AlphaFoldDB" id="A0AAQ3NV97"/>
<name>A0AAQ3NV97_VIGMU</name>